<gene>
    <name evidence="2" type="ORF">CVT26_013544</name>
</gene>
<feature type="compositionally biased region" description="Basic and acidic residues" evidence="1">
    <location>
        <begin position="10"/>
        <end position="38"/>
    </location>
</feature>
<evidence type="ECO:0000256" key="1">
    <source>
        <dbReference type="SAM" id="MobiDB-lite"/>
    </source>
</evidence>
<dbReference type="EMBL" id="NHYE01000108">
    <property type="protein sequence ID" value="PPR07521.1"/>
    <property type="molecule type" value="Genomic_DNA"/>
</dbReference>
<feature type="region of interest" description="Disordered" evidence="1">
    <location>
        <begin position="1"/>
        <end position="51"/>
    </location>
</feature>
<name>A0A409YX02_9AGAR</name>
<evidence type="ECO:0000313" key="3">
    <source>
        <dbReference type="Proteomes" id="UP000284706"/>
    </source>
</evidence>
<accession>A0A409YX02</accession>
<dbReference type="AlphaFoldDB" id="A0A409YX02"/>
<proteinExistence type="predicted"/>
<protein>
    <submittedName>
        <fullName evidence="2">Uncharacterized protein</fullName>
    </submittedName>
</protein>
<sequence length="171" mass="19134">MQPRPQVWGHGKDGPSEPEPDSVRVHPRRNETCPREGSPKTSGDTAKTDQVSLSPTVFESIQGETRHVHGRDPPKLFTTDTIQGNASTRGFLGRRSYLLARCRWLTPKLPSGSQASDPQASFMLRPHPLRSQQQPLPRFCHPAFASRKKLLTHPDVFTTENQNELILGKPL</sequence>
<organism evidence="2 3">
    <name type="scientific">Gymnopilus dilepis</name>
    <dbReference type="NCBI Taxonomy" id="231916"/>
    <lineage>
        <taxon>Eukaryota</taxon>
        <taxon>Fungi</taxon>
        <taxon>Dikarya</taxon>
        <taxon>Basidiomycota</taxon>
        <taxon>Agaricomycotina</taxon>
        <taxon>Agaricomycetes</taxon>
        <taxon>Agaricomycetidae</taxon>
        <taxon>Agaricales</taxon>
        <taxon>Agaricineae</taxon>
        <taxon>Hymenogastraceae</taxon>
        <taxon>Gymnopilus</taxon>
    </lineage>
</organism>
<reference evidence="2 3" key="1">
    <citation type="journal article" date="2018" name="Evol. Lett.">
        <title>Horizontal gene cluster transfer increased hallucinogenic mushroom diversity.</title>
        <authorList>
            <person name="Reynolds H.T."/>
            <person name="Vijayakumar V."/>
            <person name="Gluck-Thaler E."/>
            <person name="Korotkin H.B."/>
            <person name="Matheny P.B."/>
            <person name="Slot J.C."/>
        </authorList>
    </citation>
    <scope>NUCLEOTIDE SEQUENCE [LARGE SCALE GENOMIC DNA]</scope>
    <source>
        <strain evidence="2 3">SRW20</strain>
    </source>
</reference>
<feature type="compositionally biased region" description="Polar residues" evidence="1">
    <location>
        <begin position="39"/>
        <end position="51"/>
    </location>
</feature>
<comment type="caution">
    <text evidence="2">The sequence shown here is derived from an EMBL/GenBank/DDBJ whole genome shotgun (WGS) entry which is preliminary data.</text>
</comment>
<dbReference type="Proteomes" id="UP000284706">
    <property type="component" value="Unassembled WGS sequence"/>
</dbReference>
<evidence type="ECO:0000313" key="2">
    <source>
        <dbReference type="EMBL" id="PPR07521.1"/>
    </source>
</evidence>
<dbReference type="InParanoid" id="A0A409YX02"/>
<keyword evidence="3" id="KW-1185">Reference proteome</keyword>